<gene>
    <name evidence="2" type="ORF">TSPGSL018_19316</name>
</gene>
<feature type="non-terminal residue" evidence="2">
    <location>
        <position position="58"/>
    </location>
</feature>
<keyword evidence="1" id="KW-0472">Membrane</keyword>
<dbReference type="EMBL" id="GBEZ01008793">
    <property type="protein sequence ID" value="JAC76767.1"/>
    <property type="molecule type" value="Transcribed_RNA"/>
</dbReference>
<evidence type="ECO:0000313" key="2">
    <source>
        <dbReference type="EMBL" id="JAC76767.1"/>
    </source>
</evidence>
<dbReference type="AlphaFoldDB" id="A0A061RV74"/>
<organism evidence="2">
    <name type="scientific">Tetraselmis sp. GSL018</name>
    <dbReference type="NCBI Taxonomy" id="582737"/>
    <lineage>
        <taxon>Eukaryota</taxon>
        <taxon>Viridiplantae</taxon>
        <taxon>Chlorophyta</taxon>
        <taxon>core chlorophytes</taxon>
        <taxon>Chlorodendrophyceae</taxon>
        <taxon>Chlorodendrales</taxon>
        <taxon>Chlorodendraceae</taxon>
        <taxon>Tetraselmis</taxon>
    </lineage>
</organism>
<keyword evidence="1" id="KW-0812">Transmembrane</keyword>
<protein>
    <submittedName>
        <fullName evidence="2">Uncharacterized protein</fullName>
    </submittedName>
</protein>
<feature type="transmembrane region" description="Helical" evidence="1">
    <location>
        <begin position="12"/>
        <end position="34"/>
    </location>
</feature>
<accession>A0A061RV74</accession>
<evidence type="ECO:0000256" key="1">
    <source>
        <dbReference type="SAM" id="Phobius"/>
    </source>
</evidence>
<keyword evidence="1" id="KW-1133">Transmembrane helix</keyword>
<name>A0A061RV74_9CHLO</name>
<sequence>MDGIVFPPRWLLLWIFSCFSSVNEWICDIFTIWLKSTTQTAITGKRMPVHHAVAEHCK</sequence>
<proteinExistence type="predicted"/>
<reference evidence="2" key="1">
    <citation type="submission" date="2014-05" db="EMBL/GenBank/DDBJ databases">
        <title>The transcriptome of the halophilic microalga Tetraselmis sp. GSL018 isolated from the Great Salt Lake, Utah.</title>
        <authorList>
            <person name="Jinkerson R.E."/>
            <person name="D'Adamo S."/>
            <person name="Posewitz M.C."/>
        </authorList>
    </citation>
    <scope>NUCLEOTIDE SEQUENCE</scope>
    <source>
        <strain evidence="2">GSL018</strain>
    </source>
</reference>